<accession>A0ABQ5GC02</accession>
<reference evidence="1" key="1">
    <citation type="journal article" date="2022" name="Int. J. Mol. Sci.">
        <title>Draft Genome of Tanacetum Coccineum: Genomic Comparison of Closely Related Tanacetum-Family Plants.</title>
        <authorList>
            <person name="Yamashiro T."/>
            <person name="Shiraishi A."/>
            <person name="Nakayama K."/>
            <person name="Satake H."/>
        </authorList>
    </citation>
    <scope>NUCLEOTIDE SEQUENCE</scope>
</reference>
<dbReference type="Proteomes" id="UP001151760">
    <property type="component" value="Unassembled WGS sequence"/>
</dbReference>
<name>A0ABQ5GC02_9ASTR</name>
<reference evidence="1" key="2">
    <citation type="submission" date="2022-01" db="EMBL/GenBank/DDBJ databases">
        <authorList>
            <person name="Yamashiro T."/>
            <person name="Shiraishi A."/>
            <person name="Satake H."/>
            <person name="Nakayama K."/>
        </authorList>
    </citation>
    <scope>NUCLEOTIDE SEQUENCE</scope>
</reference>
<keyword evidence="2" id="KW-1185">Reference proteome</keyword>
<comment type="caution">
    <text evidence="1">The sequence shown here is derived from an EMBL/GenBank/DDBJ whole genome shotgun (WGS) entry which is preliminary data.</text>
</comment>
<evidence type="ECO:0000313" key="2">
    <source>
        <dbReference type="Proteomes" id="UP001151760"/>
    </source>
</evidence>
<proteinExistence type="predicted"/>
<gene>
    <name evidence="1" type="ORF">Tco_1032484</name>
</gene>
<protein>
    <submittedName>
        <fullName evidence="1">Uncharacterized protein</fullName>
    </submittedName>
</protein>
<organism evidence="1 2">
    <name type="scientific">Tanacetum coccineum</name>
    <dbReference type="NCBI Taxonomy" id="301880"/>
    <lineage>
        <taxon>Eukaryota</taxon>
        <taxon>Viridiplantae</taxon>
        <taxon>Streptophyta</taxon>
        <taxon>Embryophyta</taxon>
        <taxon>Tracheophyta</taxon>
        <taxon>Spermatophyta</taxon>
        <taxon>Magnoliopsida</taxon>
        <taxon>eudicotyledons</taxon>
        <taxon>Gunneridae</taxon>
        <taxon>Pentapetalae</taxon>
        <taxon>asterids</taxon>
        <taxon>campanulids</taxon>
        <taxon>Asterales</taxon>
        <taxon>Asteraceae</taxon>
        <taxon>Asteroideae</taxon>
        <taxon>Anthemideae</taxon>
        <taxon>Anthemidinae</taxon>
        <taxon>Tanacetum</taxon>
    </lineage>
</organism>
<sequence>MIKKEDTYHDTILDLEAKLKKNVDLILKLGQFLQGMLSAVMTAKPLSKSEHDEQEKQNDLLKDQLLEASLKHDVELCVLLNHECVDKILSDELDQVKKKSFEIQEGLQFYQ</sequence>
<evidence type="ECO:0000313" key="1">
    <source>
        <dbReference type="EMBL" id="GJT73198.1"/>
    </source>
</evidence>
<dbReference type="EMBL" id="BQNB010018330">
    <property type="protein sequence ID" value="GJT73198.1"/>
    <property type="molecule type" value="Genomic_DNA"/>
</dbReference>